<name>A0A5Q4ZVN2_9GAMM</name>
<dbReference type="Pfam" id="PF04970">
    <property type="entry name" value="LRAT"/>
    <property type="match status" value="1"/>
</dbReference>
<reference evidence="5" key="1">
    <citation type="submission" date="2019-09" db="EMBL/GenBank/DDBJ databases">
        <authorList>
            <person name="Hjerde E."/>
        </authorList>
    </citation>
    <scope>NUCLEOTIDE SEQUENCE</scope>
    <source>
        <strain evidence="5">06/09/160</strain>
    </source>
</reference>
<dbReference type="EMBL" id="LR721751">
    <property type="protein sequence ID" value="VVV06047.1"/>
    <property type="molecule type" value="Genomic_DNA"/>
</dbReference>
<dbReference type="InterPro" id="IPR007053">
    <property type="entry name" value="LRAT_dom"/>
</dbReference>
<accession>A0A5Q4ZVN2</accession>
<protein>
    <recommendedName>
        <fullName evidence="4">LRAT domain-containing protein</fullName>
    </recommendedName>
</protein>
<dbReference type="AlphaFoldDB" id="A0A5Q4ZVN2"/>
<dbReference type="Gene3D" id="3.90.1720.10">
    <property type="entry name" value="endopeptidase domain like (from Nostoc punctiforme)"/>
    <property type="match status" value="1"/>
</dbReference>
<keyword evidence="2" id="KW-0378">Hydrolase</keyword>
<sequence>MNSINVQPGDIVATDFGFYEHWSIVTDQICEQGKFMLISATKRNGTVNEEPWDVVTQGKKTVVSNATPVISVEEMLNKARTQIGKWSYSVTSNNCEHFIKWASGVKVTSEQVVNGFAGGTAGLGLVAACSENPTPLKLLGGFVLGLGVAVAATKVTTK</sequence>
<evidence type="ECO:0000256" key="3">
    <source>
        <dbReference type="ARBA" id="ARBA00023098"/>
    </source>
</evidence>
<dbReference type="GO" id="GO:0008970">
    <property type="term" value="F:phospholipase A1 activity"/>
    <property type="evidence" value="ECO:0007669"/>
    <property type="project" value="TreeGrafter"/>
</dbReference>
<dbReference type="PANTHER" id="PTHR13943:SF77">
    <property type="entry name" value="LRAT DOMAIN-CONTAINING PROTEIN"/>
    <property type="match status" value="1"/>
</dbReference>
<dbReference type="GO" id="GO:0016410">
    <property type="term" value="F:N-acyltransferase activity"/>
    <property type="evidence" value="ECO:0007669"/>
    <property type="project" value="TreeGrafter"/>
</dbReference>
<organism evidence="5">
    <name type="scientific">Aliivibrio wodanis</name>
    <dbReference type="NCBI Taxonomy" id="80852"/>
    <lineage>
        <taxon>Bacteria</taxon>
        <taxon>Pseudomonadati</taxon>
        <taxon>Pseudomonadota</taxon>
        <taxon>Gammaproteobacteria</taxon>
        <taxon>Vibrionales</taxon>
        <taxon>Vibrionaceae</taxon>
        <taxon>Aliivibrio</taxon>
    </lineage>
</organism>
<feature type="domain" description="LRAT" evidence="4">
    <location>
        <begin position="6"/>
        <end position="102"/>
    </location>
</feature>
<proteinExistence type="predicted"/>
<gene>
    <name evidence="5" type="ORF">AW0309160_03531</name>
</gene>
<dbReference type="GO" id="GO:0004623">
    <property type="term" value="F:phospholipase A2 activity"/>
    <property type="evidence" value="ECO:0007669"/>
    <property type="project" value="TreeGrafter"/>
</dbReference>
<keyword evidence="3" id="KW-0443">Lipid metabolism</keyword>
<evidence type="ECO:0000313" key="5">
    <source>
        <dbReference type="EMBL" id="VVV06047.1"/>
    </source>
</evidence>
<evidence type="ECO:0000256" key="1">
    <source>
        <dbReference type="ARBA" id="ARBA00022679"/>
    </source>
</evidence>
<dbReference type="PANTHER" id="PTHR13943">
    <property type="entry name" value="HRAS-LIKE SUPPRESSOR - RELATED"/>
    <property type="match status" value="1"/>
</dbReference>
<evidence type="ECO:0000259" key="4">
    <source>
        <dbReference type="Pfam" id="PF04970"/>
    </source>
</evidence>
<evidence type="ECO:0000256" key="2">
    <source>
        <dbReference type="ARBA" id="ARBA00022801"/>
    </source>
</evidence>
<dbReference type="GO" id="GO:0005737">
    <property type="term" value="C:cytoplasm"/>
    <property type="evidence" value="ECO:0007669"/>
    <property type="project" value="TreeGrafter"/>
</dbReference>
<keyword evidence="1" id="KW-0808">Transferase</keyword>
<dbReference type="InterPro" id="IPR051496">
    <property type="entry name" value="H-rev107_PLA/AT"/>
</dbReference>
<dbReference type="GO" id="GO:0070292">
    <property type="term" value="P:N-acylphosphatidylethanolamine metabolic process"/>
    <property type="evidence" value="ECO:0007669"/>
    <property type="project" value="TreeGrafter"/>
</dbReference>